<evidence type="ECO:0000256" key="1">
    <source>
        <dbReference type="SAM" id="MobiDB-lite"/>
    </source>
</evidence>
<feature type="region of interest" description="Disordered" evidence="1">
    <location>
        <begin position="97"/>
        <end position="116"/>
    </location>
</feature>
<dbReference type="EMBL" id="WUMU01000012">
    <property type="protein sequence ID" value="MXN18423.1"/>
    <property type="molecule type" value="Genomic_DNA"/>
</dbReference>
<accession>A0A6L7G6Y3</accession>
<comment type="caution">
    <text evidence="2">The sequence shown here is derived from an EMBL/GenBank/DDBJ whole genome shotgun (WGS) entry which is preliminary data.</text>
</comment>
<dbReference type="Proteomes" id="UP000477911">
    <property type="component" value="Unassembled WGS sequence"/>
</dbReference>
<sequence>MTEILPEAIAAEILRARREAERKASRLRVAVDGKRYTVLRRWDGGFAVEAGVVPPLRGMVELLEGTRLIATCLIIASEEEDGEMRYEFKRSTPVRDAAPLDFQKDDDAPSALIGPA</sequence>
<dbReference type="RefSeq" id="WP_160894553.1">
    <property type="nucleotide sequence ID" value="NZ_WUMU01000012.1"/>
</dbReference>
<proteinExistence type="predicted"/>
<reference evidence="2 3" key="1">
    <citation type="submission" date="2019-12" db="EMBL/GenBank/DDBJ databases">
        <authorList>
            <person name="Li M."/>
        </authorList>
    </citation>
    <scope>NUCLEOTIDE SEQUENCE [LARGE SCALE GENOMIC DNA]</scope>
    <source>
        <strain evidence="2 3">GBMRC 2024</strain>
    </source>
</reference>
<evidence type="ECO:0000313" key="2">
    <source>
        <dbReference type="EMBL" id="MXN18423.1"/>
    </source>
</evidence>
<dbReference type="AlphaFoldDB" id="A0A6L7G6Y3"/>
<organism evidence="2 3">
    <name type="scientific">Pseudooceanicola albus</name>
    <dbReference type="NCBI Taxonomy" id="2692189"/>
    <lineage>
        <taxon>Bacteria</taxon>
        <taxon>Pseudomonadati</taxon>
        <taxon>Pseudomonadota</taxon>
        <taxon>Alphaproteobacteria</taxon>
        <taxon>Rhodobacterales</taxon>
        <taxon>Paracoccaceae</taxon>
        <taxon>Pseudooceanicola</taxon>
    </lineage>
</organism>
<evidence type="ECO:0000313" key="3">
    <source>
        <dbReference type="Proteomes" id="UP000477911"/>
    </source>
</evidence>
<name>A0A6L7G6Y3_9RHOB</name>
<keyword evidence="3" id="KW-1185">Reference proteome</keyword>
<gene>
    <name evidence="2" type="ORF">GR170_11305</name>
</gene>
<protein>
    <submittedName>
        <fullName evidence="2">Uncharacterized protein</fullName>
    </submittedName>
</protein>